<evidence type="ECO:0000313" key="3">
    <source>
        <dbReference type="Proteomes" id="UP000289856"/>
    </source>
</evidence>
<dbReference type="NCBIfam" id="TIGR04416">
    <property type="entry name" value="group_II_RT_mat"/>
    <property type="match status" value="1"/>
</dbReference>
<dbReference type="RefSeq" id="WP_130611473.1">
    <property type="nucleotide sequence ID" value="NZ_AP019400.1"/>
</dbReference>
<dbReference type="EMBL" id="AP019400">
    <property type="protein sequence ID" value="BBI34332.1"/>
    <property type="molecule type" value="Genomic_DNA"/>
</dbReference>
<evidence type="ECO:0000259" key="1">
    <source>
        <dbReference type="PROSITE" id="PS50878"/>
    </source>
</evidence>
<feature type="domain" description="Reverse transcriptase" evidence="1">
    <location>
        <begin position="70"/>
        <end position="298"/>
    </location>
</feature>
<proteinExistence type="predicted"/>
<dbReference type="Proteomes" id="UP000289856">
    <property type="component" value="Chromosome"/>
</dbReference>
<gene>
    <name evidence="2" type="ORF">KCTCHS21_37310</name>
</gene>
<accession>A0A3T1D8C0</accession>
<evidence type="ECO:0000313" key="2">
    <source>
        <dbReference type="EMBL" id="BBI34332.1"/>
    </source>
</evidence>
<dbReference type="PANTHER" id="PTHR34047">
    <property type="entry name" value="NUCLEAR INTRON MATURASE 1, MITOCHONDRIAL-RELATED"/>
    <property type="match status" value="1"/>
</dbReference>
<dbReference type="KEGG" id="cohn:KCTCHS21_37310"/>
<dbReference type="PANTHER" id="PTHR34047:SF8">
    <property type="entry name" value="PROTEIN YKFC"/>
    <property type="match status" value="1"/>
</dbReference>
<organism evidence="2 3">
    <name type="scientific">Cohnella abietis</name>
    <dbReference type="NCBI Taxonomy" id="2507935"/>
    <lineage>
        <taxon>Bacteria</taxon>
        <taxon>Bacillati</taxon>
        <taxon>Bacillota</taxon>
        <taxon>Bacilli</taxon>
        <taxon>Bacillales</taxon>
        <taxon>Paenibacillaceae</taxon>
        <taxon>Cohnella</taxon>
    </lineage>
</organism>
<keyword evidence="3" id="KW-1185">Reference proteome</keyword>
<keyword evidence="2" id="KW-0808">Transferase</keyword>
<dbReference type="Pfam" id="PF00078">
    <property type="entry name" value="RVT_1"/>
    <property type="match status" value="1"/>
</dbReference>
<sequence>MGEQGQENRSREGVKNQAERKWYSLIDKIWAKPNLEEAFREVKRNRGAAGIDQVTIKAFESKLEHHLEVLQQALRSKTYRAKPVKRVYIPKADGTQRPLGIPTVGDRVVQAAARRILEPIYEAHFIDCSYGFRPKRSAHMALEKIRRDLNDGYRYVIDAELKSYFDTIPHEKLLGMVRETVVDGSVLSLLESFLKAGILESGSYHLNDQRTPQGGVISPLLANIYLHPLDKTMTERGHRITRYADDFVICCRSQKGAERVLKSVIQLLEREMGLKVHPEKTKIVNSKRETFVFLGHAFKPGKRMVPSKKAETKFKERVKTITRRNQTVSVQRLVKKVLNPYLRGWGRYYGTGDIGSRFREWDAWIRRRLRAVQLRSWKKLRKLHREMRRRGWDNKELPGLRMTAWRSSHSTYAQYAMPNKWFKEIGLSSLLDIYRELHPQRG</sequence>
<dbReference type="GO" id="GO:0003964">
    <property type="term" value="F:RNA-directed DNA polymerase activity"/>
    <property type="evidence" value="ECO:0007669"/>
    <property type="project" value="UniProtKB-KW"/>
</dbReference>
<dbReference type="CDD" id="cd01651">
    <property type="entry name" value="RT_G2_intron"/>
    <property type="match status" value="1"/>
</dbReference>
<dbReference type="PROSITE" id="PS50878">
    <property type="entry name" value="RT_POL"/>
    <property type="match status" value="1"/>
</dbReference>
<dbReference type="InterPro" id="IPR013597">
    <property type="entry name" value="Mat_intron_G2"/>
</dbReference>
<dbReference type="InterPro" id="IPR043128">
    <property type="entry name" value="Rev_trsase/Diguanyl_cyclase"/>
</dbReference>
<keyword evidence="2" id="KW-0548">Nucleotidyltransferase</keyword>
<dbReference type="Pfam" id="PF08388">
    <property type="entry name" value="GIIM"/>
    <property type="match status" value="1"/>
</dbReference>
<dbReference type="AlphaFoldDB" id="A0A3T1D8C0"/>
<keyword evidence="2" id="KW-0695">RNA-directed DNA polymerase</keyword>
<dbReference type="OrthoDB" id="9793236at2"/>
<dbReference type="SUPFAM" id="SSF56672">
    <property type="entry name" value="DNA/RNA polymerases"/>
    <property type="match status" value="1"/>
</dbReference>
<dbReference type="InterPro" id="IPR051083">
    <property type="entry name" value="GrpII_Intron_Splice-Mob/Def"/>
</dbReference>
<dbReference type="InterPro" id="IPR043502">
    <property type="entry name" value="DNA/RNA_pol_sf"/>
</dbReference>
<reference evidence="2 3" key="1">
    <citation type="submission" date="2019-01" db="EMBL/GenBank/DDBJ databases">
        <title>Complete genome sequence of Cohnella hallensis HS21 isolated from Korean fir (Abies koreana) rhizospheric soil.</title>
        <authorList>
            <person name="Jiang L."/>
            <person name="Kang S.W."/>
            <person name="Kim S."/>
            <person name="Jung J."/>
            <person name="Kim C.Y."/>
            <person name="Kim D.H."/>
            <person name="Kim S.W."/>
            <person name="Lee J."/>
        </authorList>
    </citation>
    <scope>NUCLEOTIDE SEQUENCE [LARGE SCALE GENOMIC DNA]</scope>
    <source>
        <strain evidence="2 3">HS21</strain>
    </source>
</reference>
<protein>
    <submittedName>
        <fullName evidence="2">Group II intron reverse transcriptase/maturase</fullName>
    </submittedName>
</protein>
<dbReference type="InterPro" id="IPR000477">
    <property type="entry name" value="RT_dom"/>
</dbReference>
<name>A0A3T1D8C0_9BACL</name>
<dbReference type="InterPro" id="IPR030931">
    <property type="entry name" value="Group_II_RT_mat"/>
</dbReference>
<dbReference type="Gene3D" id="3.30.70.270">
    <property type="match status" value="1"/>
</dbReference>